<keyword evidence="2" id="KW-1185">Reference proteome</keyword>
<organism evidence="1 2">
    <name type="scientific">Synaphobranchus kaupii</name>
    <name type="common">Kaup's arrowtooth eel</name>
    <dbReference type="NCBI Taxonomy" id="118154"/>
    <lineage>
        <taxon>Eukaryota</taxon>
        <taxon>Metazoa</taxon>
        <taxon>Chordata</taxon>
        <taxon>Craniata</taxon>
        <taxon>Vertebrata</taxon>
        <taxon>Euteleostomi</taxon>
        <taxon>Actinopterygii</taxon>
        <taxon>Neopterygii</taxon>
        <taxon>Teleostei</taxon>
        <taxon>Anguilliformes</taxon>
        <taxon>Synaphobranchidae</taxon>
        <taxon>Synaphobranchus</taxon>
    </lineage>
</organism>
<evidence type="ECO:0000313" key="2">
    <source>
        <dbReference type="Proteomes" id="UP001152622"/>
    </source>
</evidence>
<protein>
    <submittedName>
        <fullName evidence="1">Uncharacterized protein</fullName>
    </submittedName>
</protein>
<accession>A0A9Q1FI15</accession>
<name>A0A9Q1FI15_SYNKA</name>
<dbReference type="EMBL" id="JAINUF010000005">
    <property type="protein sequence ID" value="KAJ8359261.1"/>
    <property type="molecule type" value="Genomic_DNA"/>
</dbReference>
<comment type="caution">
    <text evidence="1">The sequence shown here is derived from an EMBL/GenBank/DDBJ whole genome shotgun (WGS) entry which is preliminary data.</text>
</comment>
<dbReference type="Proteomes" id="UP001152622">
    <property type="component" value="Chromosome 5"/>
</dbReference>
<reference evidence="1" key="1">
    <citation type="journal article" date="2023" name="Science">
        <title>Genome structures resolve the early diversification of teleost fishes.</title>
        <authorList>
            <person name="Parey E."/>
            <person name="Louis A."/>
            <person name="Montfort J."/>
            <person name="Bouchez O."/>
            <person name="Roques C."/>
            <person name="Iampietro C."/>
            <person name="Lluch J."/>
            <person name="Castinel A."/>
            <person name="Donnadieu C."/>
            <person name="Desvignes T."/>
            <person name="Floi Bucao C."/>
            <person name="Jouanno E."/>
            <person name="Wen M."/>
            <person name="Mejri S."/>
            <person name="Dirks R."/>
            <person name="Jansen H."/>
            <person name="Henkel C."/>
            <person name="Chen W.J."/>
            <person name="Zahm M."/>
            <person name="Cabau C."/>
            <person name="Klopp C."/>
            <person name="Thompson A.W."/>
            <person name="Robinson-Rechavi M."/>
            <person name="Braasch I."/>
            <person name="Lecointre G."/>
            <person name="Bobe J."/>
            <person name="Postlethwait J.H."/>
            <person name="Berthelot C."/>
            <person name="Roest Crollius H."/>
            <person name="Guiguen Y."/>
        </authorList>
    </citation>
    <scope>NUCLEOTIDE SEQUENCE</scope>
    <source>
        <strain evidence="1">WJC10195</strain>
    </source>
</reference>
<proteinExistence type="predicted"/>
<sequence>MWEQVCFWENSCVWI</sequence>
<gene>
    <name evidence="1" type="ORF">SKAU_G00157860</name>
</gene>
<evidence type="ECO:0000313" key="1">
    <source>
        <dbReference type="EMBL" id="KAJ8359261.1"/>
    </source>
</evidence>